<dbReference type="Proteomes" id="UP000225740">
    <property type="component" value="Unassembled WGS sequence"/>
</dbReference>
<evidence type="ECO:0000313" key="2">
    <source>
        <dbReference type="Proteomes" id="UP000225740"/>
    </source>
</evidence>
<evidence type="ECO:0000313" key="1">
    <source>
        <dbReference type="EMBL" id="PHQ36386.1"/>
    </source>
</evidence>
<gene>
    <name evidence="1" type="ORF">CEE69_02995</name>
</gene>
<proteinExistence type="predicted"/>
<organism evidence="1 2">
    <name type="scientific">Rhodopirellula bahusiensis</name>
    <dbReference type="NCBI Taxonomy" id="2014065"/>
    <lineage>
        <taxon>Bacteria</taxon>
        <taxon>Pseudomonadati</taxon>
        <taxon>Planctomycetota</taxon>
        <taxon>Planctomycetia</taxon>
        <taxon>Pirellulales</taxon>
        <taxon>Pirellulaceae</taxon>
        <taxon>Rhodopirellula</taxon>
    </lineage>
</organism>
<reference evidence="1 2" key="1">
    <citation type="submission" date="2017-06" db="EMBL/GenBank/DDBJ databases">
        <title>Description of Rhodopirellula bahusiensis sp. nov.</title>
        <authorList>
            <person name="Kizina J."/>
            <person name="Harder J."/>
        </authorList>
    </citation>
    <scope>NUCLEOTIDE SEQUENCE [LARGE SCALE GENOMIC DNA]</scope>
    <source>
        <strain evidence="1 2">SWK21</strain>
    </source>
</reference>
<dbReference type="AlphaFoldDB" id="A0A2G1WBK4"/>
<keyword evidence="2" id="KW-1185">Reference proteome</keyword>
<accession>A0A2G1WBK4</accession>
<name>A0A2G1WBK4_9BACT</name>
<sequence length="100" mass="11139">MRWLERKTFDSVHQTGLAEVDCIDVFLTLASQASQAEFVTKRFFVDRRQQPGARSIATPMIVSVISSLIGFATEGTESTEMAFEAAFRTGTTTRIPLCFL</sequence>
<comment type="caution">
    <text evidence="1">The sequence shown here is derived from an EMBL/GenBank/DDBJ whole genome shotgun (WGS) entry which is preliminary data.</text>
</comment>
<protein>
    <submittedName>
        <fullName evidence="1">Uncharacterized protein</fullName>
    </submittedName>
</protein>
<dbReference type="EMBL" id="NIZW01000002">
    <property type="protein sequence ID" value="PHQ36386.1"/>
    <property type="molecule type" value="Genomic_DNA"/>
</dbReference>